<protein>
    <submittedName>
        <fullName evidence="2">Uncharacterized protein</fullName>
    </submittedName>
</protein>
<accession>A0A7W8VBS9</accession>
<dbReference type="Proteomes" id="UP000572635">
    <property type="component" value="Unassembled WGS sequence"/>
</dbReference>
<reference evidence="2 3" key="1">
    <citation type="submission" date="2020-08" db="EMBL/GenBank/DDBJ databases">
        <title>Sequencing the genomes of 1000 actinobacteria strains.</title>
        <authorList>
            <person name="Klenk H.-P."/>
        </authorList>
    </citation>
    <scope>NUCLEOTIDE SEQUENCE [LARGE SCALE GENOMIC DNA]</scope>
    <source>
        <strain evidence="2 3">DSM 44551</strain>
    </source>
</reference>
<keyword evidence="3" id="KW-1185">Reference proteome</keyword>
<dbReference type="RefSeq" id="WP_184387942.1">
    <property type="nucleotide sequence ID" value="NZ_BAAAJD010000048.1"/>
</dbReference>
<name>A0A7W8VBS9_9ACTN</name>
<dbReference type="AlphaFoldDB" id="A0A7W8VBS9"/>
<sequence>MQPQWIGPLAPRLTVRVDETRIPGVKGGCPLIAEVDGRRWRLAAGSNPLPVPPGVRTLRVWCSYYGIEVGGAELTVDTSAPYPLLVHYAPPLTIYNRGALALHPVPRPGRAALLGIMAGAPALVLLVVVVLVAVRQLTG</sequence>
<evidence type="ECO:0000256" key="1">
    <source>
        <dbReference type="SAM" id="Phobius"/>
    </source>
</evidence>
<organism evidence="2 3">
    <name type="scientific">Nocardiopsis composta</name>
    <dbReference type="NCBI Taxonomy" id="157465"/>
    <lineage>
        <taxon>Bacteria</taxon>
        <taxon>Bacillati</taxon>
        <taxon>Actinomycetota</taxon>
        <taxon>Actinomycetes</taxon>
        <taxon>Streptosporangiales</taxon>
        <taxon>Nocardiopsidaceae</taxon>
        <taxon>Nocardiopsis</taxon>
    </lineage>
</organism>
<evidence type="ECO:0000313" key="3">
    <source>
        <dbReference type="Proteomes" id="UP000572635"/>
    </source>
</evidence>
<keyword evidence="1" id="KW-1133">Transmembrane helix</keyword>
<evidence type="ECO:0000313" key="2">
    <source>
        <dbReference type="EMBL" id="MBB5430223.1"/>
    </source>
</evidence>
<gene>
    <name evidence="2" type="ORF">HDA36_000307</name>
</gene>
<keyword evidence="1" id="KW-0472">Membrane</keyword>
<dbReference type="EMBL" id="JACHDB010000001">
    <property type="protein sequence ID" value="MBB5430223.1"/>
    <property type="molecule type" value="Genomic_DNA"/>
</dbReference>
<keyword evidence="1" id="KW-0812">Transmembrane</keyword>
<proteinExistence type="predicted"/>
<comment type="caution">
    <text evidence="2">The sequence shown here is derived from an EMBL/GenBank/DDBJ whole genome shotgun (WGS) entry which is preliminary data.</text>
</comment>
<feature type="transmembrane region" description="Helical" evidence="1">
    <location>
        <begin position="111"/>
        <end position="134"/>
    </location>
</feature>